<dbReference type="GO" id="GO:0005777">
    <property type="term" value="C:peroxisome"/>
    <property type="evidence" value="ECO:0007669"/>
    <property type="project" value="InterPro"/>
</dbReference>
<keyword evidence="2" id="KW-1185">Reference proteome</keyword>
<sequence>MEKQMKIENLFVTWQQRSAQSNMPISAIDLDILKQSSRLVHYCATPLLFDPAFRRQIQEEQFRPPAKMNQFEAQPAKIVRDYIYVYMHSGYIVYLLKSPFIAEIGALALGLRRCVRLGVLYMRQKRHCSSDSVASGRDRSYSTDSADMMPNRLKEESWLLELSNTFLQQYIQYLQSTGFILVQVRPHSPARNVARARASMLNSMLSEGRMSFSYVKQKSEDSPKVSNAFKSNGEGGGGGGECNYSRSSSWSLTHITASGTTPYHLQRALPGGIVLIELTFQGCYFCVKQYALECTRIPMGQTVNSQVYTCAVKVEEDEPWEQDAPELYFECQIKCSLFIATTIRYDGLITVVAGRRQSSRLTILTFTPARTLISSGSCTGGSEPGQGSR</sequence>
<dbReference type="PANTHER" id="PTHR14918:SF3">
    <property type="entry name" value="KICSTOR COMPLEX PROTEIN SZT2"/>
    <property type="match status" value="1"/>
</dbReference>
<evidence type="ECO:0000313" key="2">
    <source>
        <dbReference type="Proteomes" id="UP001174136"/>
    </source>
</evidence>
<evidence type="ECO:0000313" key="1">
    <source>
        <dbReference type="EMBL" id="KAK0136089.1"/>
    </source>
</evidence>
<dbReference type="PANTHER" id="PTHR14918">
    <property type="entry name" value="KICSTOR COMPLEX PROTEIN SZT2"/>
    <property type="match status" value="1"/>
</dbReference>
<accession>A0AA47M9J9</accession>
<organism evidence="1 2">
    <name type="scientific">Merluccius polli</name>
    <name type="common">Benguela hake</name>
    <name type="synonym">Merluccius cadenati</name>
    <dbReference type="NCBI Taxonomy" id="89951"/>
    <lineage>
        <taxon>Eukaryota</taxon>
        <taxon>Metazoa</taxon>
        <taxon>Chordata</taxon>
        <taxon>Craniata</taxon>
        <taxon>Vertebrata</taxon>
        <taxon>Euteleostomi</taxon>
        <taxon>Actinopterygii</taxon>
        <taxon>Neopterygii</taxon>
        <taxon>Teleostei</taxon>
        <taxon>Neoteleostei</taxon>
        <taxon>Acanthomorphata</taxon>
        <taxon>Zeiogadaria</taxon>
        <taxon>Gadariae</taxon>
        <taxon>Gadiformes</taxon>
        <taxon>Gadoidei</taxon>
        <taxon>Merlucciidae</taxon>
        <taxon>Merluccius</taxon>
    </lineage>
</organism>
<dbReference type="EMBL" id="JAOPHQ010005238">
    <property type="protein sequence ID" value="KAK0136089.1"/>
    <property type="molecule type" value="Genomic_DNA"/>
</dbReference>
<dbReference type="Proteomes" id="UP001174136">
    <property type="component" value="Unassembled WGS sequence"/>
</dbReference>
<dbReference type="AlphaFoldDB" id="A0AA47M9J9"/>
<proteinExistence type="predicted"/>
<comment type="caution">
    <text evidence="1">The sequence shown here is derived from an EMBL/GenBank/DDBJ whole genome shotgun (WGS) entry which is preliminary data.</text>
</comment>
<reference evidence="1" key="1">
    <citation type="journal article" date="2023" name="Front. Mar. Sci.">
        <title>A new Merluccius polli reference genome to investigate the effects of global change in West African waters.</title>
        <authorList>
            <person name="Mateo J.L."/>
            <person name="Blanco-Fernandez C."/>
            <person name="Garcia-Vazquez E."/>
            <person name="Machado-Schiaffino G."/>
        </authorList>
    </citation>
    <scope>NUCLEOTIDE SEQUENCE</scope>
    <source>
        <strain evidence="1">C29</strain>
        <tissue evidence="1">Fin</tissue>
    </source>
</reference>
<gene>
    <name evidence="1" type="primary">Szt2_1</name>
    <name evidence="1" type="ORF">N1851_028015</name>
</gene>
<name>A0AA47M9J9_MERPO</name>
<protein>
    <submittedName>
        <fullName evidence="1">KICSTOR complex protein SZT2</fullName>
    </submittedName>
</protein>
<dbReference type="InterPro" id="IPR033228">
    <property type="entry name" value="SZT2"/>
</dbReference>